<dbReference type="GeneID" id="20648008"/>
<evidence type="ECO:0000313" key="2">
    <source>
        <dbReference type="EMBL" id="EGZ06803.1"/>
    </source>
</evidence>
<sequence>MAGRRSNFIDRAPTEVSSKPARGAREAGPRGIYGGGPSDEHSSEPSTALARTASRNSDTLEYWFLPLSYTVRDKMAHKFSIGLSISTASGEAGLNQPQFPAARRVNTALWSESAEVAGQRSLRSHDDTYGKGELDVADADDQETTLELLKKIKINPVKWAKAKWTDHKLRRAERLAEKQKSFKQDMETMAYLQEGITCDLHEQQSST</sequence>
<dbReference type="KEGG" id="psoj:PHYSODRAFT_340989"/>
<dbReference type="EMBL" id="JH159163">
    <property type="protein sequence ID" value="EGZ06803.1"/>
    <property type="molecule type" value="Genomic_DNA"/>
</dbReference>
<accession>G5ABS8</accession>
<evidence type="ECO:0000313" key="3">
    <source>
        <dbReference type="Proteomes" id="UP000002640"/>
    </source>
</evidence>
<reference evidence="2 3" key="1">
    <citation type="journal article" date="2006" name="Science">
        <title>Phytophthora genome sequences uncover evolutionary origins and mechanisms of pathogenesis.</title>
        <authorList>
            <person name="Tyler B.M."/>
            <person name="Tripathy S."/>
            <person name="Zhang X."/>
            <person name="Dehal P."/>
            <person name="Jiang R.H."/>
            <person name="Aerts A."/>
            <person name="Arredondo F.D."/>
            <person name="Baxter L."/>
            <person name="Bensasson D."/>
            <person name="Beynon J.L."/>
            <person name="Chapman J."/>
            <person name="Damasceno C.M."/>
            <person name="Dorrance A.E."/>
            <person name="Dou D."/>
            <person name="Dickerman A.W."/>
            <person name="Dubchak I.L."/>
            <person name="Garbelotto M."/>
            <person name="Gijzen M."/>
            <person name="Gordon S.G."/>
            <person name="Govers F."/>
            <person name="Grunwald N.J."/>
            <person name="Huang W."/>
            <person name="Ivors K.L."/>
            <person name="Jones R.W."/>
            <person name="Kamoun S."/>
            <person name="Krampis K."/>
            <person name="Lamour K.H."/>
            <person name="Lee M.K."/>
            <person name="McDonald W.H."/>
            <person name="Medina M."/>
            <person name="Meijer H.J."/>
            <person name="Nordberg E.K."/>
            <person name="Maclean D.J."/>
            <person name="Ospina-Giraldo M.D."/>
            <person name="Morris P.F."/>
            <person name="Phuntumart V."/>
            <person name="Putnam N.H."/>
            <person name="Rash S."/>
            <person name="Rose J.K."/>
            <person name="Sakihama Y."/>
            <person name="Salamov A.A."/>
            <person name="Savidor A."/>
            <person name="Scheuring C.F."/>
            <person name="Smith B.M."/>
            <person name="Sobral B.W."/>
            <person name="Terry A."/>
            <person name="Torto-Alalibo T.A."/>
            <person name="Win J."/>
            <person name="Xu Z."/>
            <person name="Zhang H."/>
            <person name="Grigoriev I.V."/>
            <person name="Rokhsar D.S."/>
            <person name="Boore J.L."/>
        </authorList>
    </citation>
    <scope>NUCLEOTIDE SEQUENCE [LARGE SCALE GENOMIC DNA]</scope>
    <source>
        <strain evidence="2 3">P6497</strain>
    </source>
</reference>
<dbReference type="InParanoid" id="G5ABS8"/>
<protein>
    <submittedName>
        <fullName evidence="2">Uncharacterized protein</fullName>
    </submittedName>
</protein>
<dbReference type="AlphaFoldDB" id="G5ABS8"/>
<organism evidence="2 3">
    <name type="scientific">Phytophthora sojae (strain P6497)</name>
    <name type="common">Soybean stem and root rot agent</name>
    <name type="synonym">Phytophthora megasperma f. sp. glycines</name>
    <dbReference type="NCBI Taxonomy" id="1094619"/>
    <lineage>
        <taxon>Eukaryota</taxon>
        <taxon>Sar</taxon>
        <taxon>Stramenopiles</taxon>
        <taxon>Oomycota</taxon>
        <taxon>Peronosporomycetes</taxon>
        <taxon>Peronosporales</taxon>
        <taxon>Peronosporaceae</taxon>
        <taxon>Phytophthora</taxon>
    </lineage>
</organism>
<evidence type="ECO:0000256" key="1">
    <source>
        <dbReference type="SAM" id="MobiDB-lite"/>
    </source>
</evidence>
<gene>
    <name evidence="2" type="ORF">PHYSODRAFT_340989</name>
</gene>
<keyword evidence="3" id="KW-1185">Reference proteome</keyword>
<dbReference type="RefSeq" id="XP_009537567.1">
    <property type="nucleotide sequence ID" value="XM_009539272.1"/>
</dbReference>
<name>G5ABS8_PHYSP</name>
<dbReference type="Proteomes" id="UP000002640">
    <property type="component" value="Unassembled WGS sequence"/>
</dbReference>
<proteinExistence type="predicted"/>
<feature type="region of interest" description="Disordered" evidence="1">
    <location>
        <begin position="1"/>
        <end position="53"/>
    </location>
</feature>